<feature type="binding site" evidence="7 8">
    <location>
        <position position="55"/>
    </location>
    <ligand>
        <name>S-adenosyl-L-methionine</name>
        <dbReference type="ChEBI" id="CHEBI:59789"/>
    </ligand>
</feature>
<accession>A0A7W2A9K8</accession>
<dbReference type="InterPro" id="IPR020596">
    <property type="entry name" value="rRNA_Ade_Mease_Trfase_CS"/>
</dbReference>
<keyword evidence="2 7" id="KW-0698">rRNA processing</keyword>
<evidence type="ECO:0000256" key="1">
    <source>
        <dbReference type="ARBA" id="ARBA00022490"/>
    </source>
</evidence>
<feature type="domain" description="Ribosomal RNA adenine methylase transferase N-terminal" evidence="9">
    <location>
        <begin position="35"/>
        <end position="211"/>
    </location>
</feature>
<evidence type="ECO:0000256" key="8">
    <source>
        <dbReference type="PROSITE-ProRule" id="PRU01026"/>
    </source>
</evidence>
<organism evidence="10 11">
    <name type="scientific">Paenactinomyces guangxiensis</name>
    <dbReference type="NCBI Taxonomy" id="1490290"/>
    <lineage>
        <taxon>Bacteria</taxon>
        <taxon>Bacillati</taxon>
        <taxon>Bacillota</taxon>
        <taxon>Bacilli</taxon>
        <taxon>Bacillales</taxon>
        <taxon>Thermoactinomycetaceae</taxon>
        <taxon>Paenactinomyces</taxon>
    </lineage>
</organism>
<keyword evidence="6 7" id="KW-0694">RNA-binding</keyword>
<evidence type="ECO:0000259" key="9">
    <source>
        <dbReference type="SMART" id="SM00650"/>
    </source>
</evidence>
<dbReference type="EMBL" id="JACEIQ010000019">
    <property type="protein sequence ID" value="MBA4495830.1"/>
    <property type="molecule type" value="Genomic_DNA"/>
</dbReference>
<comment type="function">
    <text evidence="7">Specifically dimethylates two adjacent adenosines (A1518 and A1519) in the loop of a conserved hairpin near the 3'-end of 16S rRNA in the 30S particle. May play a critical role in biogenesis of 30S subunits.</text>
</comment>
<dbReference type="InterPro" id="IPR029063">
    <property type="entry name" value="SAM-dependent_MTases_sf"/>
</dbReference>
<reference evidence="10 11" key="1">
    <citation type="submission" date="2020-07" db="EMBL/GenBank/DDBJ databases">
        <authorList>
            <person name="Feng H."/>
        </authorList>
    </citation>
    <scope>NUCLEOTIDE SEQUENCE [LARGE SCALE GENOMIC DNA]</scope>
    <source>
        <strain evidence="11">s-10</strain>
    </source>
</reference>
<dbReference type="NCBIfam" id="TIGR00755">
    <property type="entry name" value="ksgA"/>
    <property type="match status" value="1"/>
</dbReference>
<keyword evidence="4 7" id="KW-0808">Transferase</keyword>
<dbReference type="InterPro" id="IPR020598">
    <property type="entry name" value="rRNA_Ade_methylase_Trfase_N"/>
</dbReference>
<feature type="binding site" evidence="7 8">
    <location>
        <position position="101"/>
    </location>
    <ligand>
        <name>S-adenosyl-L-methionine</name>
        <dbReference type="ChEBI" id="CHEBI:59789"/>
    </ligand>
</feature>
<evidence type="ECO:0000313" key="10">
    <source>
        <dbReference type="EMBL" id="MBA4495830.1"/>
    </source>
</evidence>
<name>A0A7W2A9K8_9BACL</name>
<dbReference type="InterPro" id="IPR011530">
    <property type="entry name" value="rRNA_adenine_dimethylase"/>
</dbReference>
<feature type="binding site" evidence="7 8">
    <location>
        <position position="28"/>
    </location>
    <ligand>
        <name>S-adenosyl-L-methionine</name>
        <dbReference type="ChEBI" id="CHEBI:59789"/>
    </ligand>
</feature>
<evidence type="ECO:0000256" key="7">
    <source>
        <dbReference type="HAMAP-Rule" id="MF_00607"/>
    </source>
</evidence>
<dbReference type="Pfam" id="PF00398">
    <property type="entry name" value="RrnaAD"/>
    <property type="match status" value="1"/>
</dbReference>
<comment type="catalytic activity">
    <reaction evidence="7">
        <text>adenosine(1518)/adenosine(1519) in 16S rRNA + 4 S-adenosyl-L-methionine = N(6)-dimethyladenosine(1518)/N(6)-dimethyladenosine(1519) in 16S rRNA + 4 S-adenosyl-L-homocysteine + 4 H(+)</text>
        <dbReference type="Rhea" id="RHEA:19609"/>
        <dbReference type="Rhea" id="RHEA-COMP:10232"/>
        <dbReference type="Rhea" id="RHEA-COMP:10233"/>
        <dbReference type="ChEBI" id="CHEBI:15378"/>
        <dbReference type="ChEBI" id="CHEBI:57856"/>
        <dbReference type="ChEBI" id="CHEBI:59789"/>
        <dbReference type="ChEBI" id="CHEBI:74411"/>
        <dbReference type="ChEBI" id="CHEBI:74493"/>
        <dbReference type="EC" id="2.1.1.182"/>
    </reaction>
</comment>
<evidence type="ECO:0000313" key="11">
    <source>
        <dbReference type="Proteomes" id="UP000535491"/>
    </source>
</evidence>
<dbReference type="EC" id="2.1.1.182" evidence="7"/>
<dbReference type="RefSeq" id="WP_181753701.1">
    <property type="nucleotide sequence ID" value="NZ_JACEIQ010000019.1"/>
</dbReference>
<dbReference type="PROSITE" id="PS51689">
    <property type="entry name" value="SAM_RNA_A_N6_MT"/>
    <property type="match status" value="1"/>
</dbReference>
<evidence type="ECO:0000256" key="6">
    <source>
        <dbReference type="ARBA" id="ARBA00022884"/>
    </source>
</evidence>
<keyword evidence="1 7" id="KW-0963">Cytoplasm</keyword>
<dbReference type="CDD" id="cd02440">
    <property type="entry name" value="AdoMet_MTases"/>
    <property type="match status" value="1"/>
</dbReference>
<proteinExistence type="inferred from homology"/>
<dbReference type="GO" id="GO:0052908">
    <property type="term" value="F:16S rRNA (adenine(1518)-N(6)/adenine(1519)-N(6))-dimethyltransferase activity"/>
    <property type="evidence" value="ECO:0007669"/>
    <property type="project" value="UniProtKB-EC"/>
</dbReference>
<dbReference type="Gene3D" id="3.40.50.150">
    <property type="entry name" value="Vaccinia Virus protein VP39"/>
    <property type="match status" value="1"/>
</dbReference>
<dbReference type="Gene3D" id="1.10.8.100">
    <property type="entry name" value="Ribosomal RNA adenine dimethylase-like, domain 2"/>
    <property type="match status" value="1"/>
</dbReference>
<dbReference type="InterPro" id="IPR001737">
    <property type="entry name" value="KsgA/Erm"/>
</dbReference>
<dbReference type="GO" id="GO:0003723">
    <property type="term" value="F:RNA binding"/>
    <property type="evidence" value="ECO:0007669"/>
    <property type="project" value="UniProtKB-UniRule"/>
</dbReference>
<dbReference type="HAMAP" id="MF_00607">
    <property type="entry name" value="16SrRNA_methyltr_A"/>
    <property type="match status" value="1"/>
</dbReference>
<keyword evidence="5 7" id="KW-0949">S-adenosyl-L-methionine</keyword>
<dbReference type="PANTHER" id="PTHR11727">
    <property type="entry name" value="DIMETHYLADENOSINE TRANSFERASE"/>
    <property type="match status" value="1"/>
</dbReference>
<dbReference type="PANTHER" id="PTHR11727:SF7">
    <property type="entry name" value="DIMETHYLADENOSINE TRANSFERASE-RELATED"/>
    <property type="match status" value="1"/>
</dbReference>
<keyword evidence="11" id="KW-1185">Reference proteome</keyword>
<keyword evidence="3 7" id="KW-0489">Methyltransferase</keyword>
<protein>
    <recommendedName>
        <fullName evidence="7">Ribosomal RNA small subunit methyltransferase A</fullName>
        <ecNumber evidence="7">2.1.1.182</ecNumber>
    </recommendedName>
    <alternativeName>
        <fullName evidence="7">16S rRNA (adenine(1518)-N(6)/adenine(1519)-N(6))-dimethyltransferase</fullName>
    </alternativeName>
    <alternativeName>
        <fullName evidence="7">16S rRNA dimethyladenosine transferase</fullName>
    </alternativeName>
    <alternativeName>
        <fullName evidence="7">16S rRNA dimethylase</fullName>
    </alternativeName>
    <alternativeName>
        <fullName evidence="7">S-adenosylmethionine-6-N', N'-adenosyl(rRNA) dimethyltransferase</fullName>
    </alternativeName>
</protein>
<dbReference type="GO" id="GO:0005829">
    <property type="term" value="C:cytosol"/>
    <property type="evidence" value="ECO:0007669"/>
    <property type="project" value="TreeGrafter"/>
</dbReference>
<evidence type="ECO:0000256" key="4">
    <source>
        <dbReference type="ARBA" id="ARBA00022679"/>
    </source>
</evidence>
<dbReference type="PROSITE" id="PS01131">
    <property type="entry name" value="RRNA_A_DIMETH"/>
    <property type="match status" value="1"/>
</dbReference>
<sequence>MNDKPISSRTRELLSRYGIVLKKSLGQNFLTDMHVLDKIIRAAELTGNSGVLEIGPGIGALTERLAEQAKKVVAVELDQRLIPVLEQLFIAKPHVKIIHGDAIRVDLNEIIREHFQEAETIHVVANLPYYVTSPIIVRLLAERLPLKNIVVMIQKEVADRLTALPGSKNYSSLTVLVHYFAKAEEVAHVPSHVFVPRPKVDSAVTRLRLRDQPAVRVSDEALFFKVVRAAFAQRRKTLLNTLHSNLLSSYSKAKVEHWLREAAIDPKRRGETLGLPEFASLTEVIRAGIS</sequence>
<feature type="binding site" evidence="7 8">
    <location>
        <position position="126"/>
    </location>
    <ligand>
        <name>S-adenosyl-L-methionine</name>
        <dbReference type="ChEBI" id="CHEBI:59789"/>
    </ligand>
</feature>
<feature type="binding site" evidence="7 8">
    <location>
        <position position="30"/>
    </location>
    <ligand>
        <name>S-adenosyl-L-methionine</name>
        <dbReference type="ChEBI" id="CHEBI:59789"/>
    </ligand>
</feature>
<dbReference type="AlphaFoldDB" id="A0A7W2A9K8"/>
<dbReference type="SUPFAM" id="SSF53335">
    <property type="entry name" value="S-adenosyl-L-methionine-dependent methyltransferases"/>
    <property type="match status" value="1"/>
</dbReference>
<gene>
    <name evidence="7 10" type="primary">rsmA</name>
    <name evidence="7" type="synonym">ksgA</name>
    <name evidence="10" type="ORF">H1191_16185</name>
</gene>
<evidence type="ECO:0000256" key="3">
    <source>
        <dbReference type="ARBA" id="ARBA00022603"/>
    </source>
</evidence>
<comment type="caution">
    <text evidence="10">The sequence shown here is derived from an EMBL/GenBank/DDBJ whole genome shotgun (WGS) entry which is preliminary data.</text>
</comment>
<dbReference type="FunFam" id="3.40.50.150:FF:000023">
    <property type="entry name" value="Ribosomal RNA small subunit methyltransferase A"/>
    <property type="match status" value="1"/>
</dbReference>
<dbReference type="SMART" id="SM00650">
    <property type="entry name" value="rADc"/>
    <property type="match status" value="1"/>
</dbReference>
<comment type="similarity">
    <text evidence="7">Belongs to the class I-like SAM-binding methyltransferase superfamily. rRNA adenine N(6)-methyltransferase family. RsmA subfamily.</text>
</comment>
<evidence type="ECO:0000256" key="5">
    <source>
        <dbReference type="ARBA" id="ARBA00022691"/>
    </source>
</evidence>
<feature type="binding site" evidence="7 8">
    <location>
        <position position="76"/>
    </location>
    <ligand>
        <name>S-adenosyl-L-methionine</name>
        <dbReference type="ChEBI" id="CHEBI:59789"/>
    </ligand>
</feature>
<comment type="subcellular location">
    <subcellularLocation>
        <location evidence="7">Cytoplasm</location>
    </subcellularLocation>
</comment>
<dbReference type="Proteomes" id="UP000535491">
    <property type="component" value="Unassembled WGS sequence"/>
</dbReference>
<evidence type="ECO:0000256" key="2">
    <source>
        <dbReference type="ARBA" id="ARBA00022552"/>
    </source>
</evidence>
<dbReference type="InterPro" id="IPR023165">
    <property type="entry name" value="rRNA_Ade_diMease-like_C"/>
</dbReference>